<proteinExistence type="predicted"/>
<keyword evidence="2" id="KW-1185">Reference proteome</keyword>
<protein>
    <submittedName>
        <fullName evidence="1">Uncharacterized protein</fullName>
    </submittedName>
</protein>
<dbReference type="EMBL" id="RJVU01057542">
    <property type="protein sequence ID" value="ROK23419.1"/>
    <property type="molecule type" value="Genomic_DNA"/>
</dbReference>
<reference evidence="1 2" key="1">
    <citation type="submission" date="2018-10" db="EMBL/GenBank/DDBJ databases">
        <title>Genome assembly for a Yunnan-Guizhou Plateau 3E fish, Anabarilius grahami (Regan), and its evolutionary and genetic applications.</title>
        <authorList>
            <person name="Jiang W."/>
        </authorList>
    </citation>
    <scope>NUCLEOTIDE SEQUENCE [LARGE SCALE GENOMIC DNA]</scope>
    <source>
        <strain evidence="1">AG-KIZ</strain>
        <tissue evidence="1">Muscle</tissue>
    </source>
</reference>
<comment type="caution">
    <text evidence="1">The sequence shown here is derived from an EMBL/GenBank/DDBJ whole genome shotgun (WGS) entry which is preliminary data.</text>
</comment>
<organism evidence="1 2">
    <name type="scientific">Anabarilius grahami</name>
    <name type="common">Kanglang fish</name>
    <name type="synonym">Barilius grahami</name>
    <dbReference type="NCBI Taxonomy" id="495550"/>
    <lineage>
        <taxon>Eukaryota</taxon>
        <taxon>Metazoa</taxon>
        <taxon>Chordata</taxon>
        <taxon>Craniata</taxon>
        <taxon>Vertebrata</taxon>
        <taxon>Euteleostomi</taxon>
        <taxon>Actinopterygii</taxon>
        <taxon>Neopterygii</taxon>
        <taxon>Teleostei</taxon>
        <taxon>Ostariophysi</taxon>
        <taxon>Cypriniformes</taxon>
        <taxon>Xenocyprididae</taxon>
        <taxon>Xenocypridinae</taxon>
        <taxon>Xenocypridinae incertae sedis</taxon>
        <taxon>Anabarilius</taxon>
    </lineage>
</organism>
<evidence type="ECO:0000313" key="1">
    <source>
        <dbReference type="EMBL" id="ROK23419.1"/>
    </source>
</evidence>
<accession>A0A3N0XY47</accession>
<dbReference type="AlphaFoldDB" id="A0A3N0XY47"/>
<name>A0A3N0XY47_ANAGA</name>
<gene>
    <name evidence="1" type="ORF">DPX16_16463</name>
</gene>
<dbReference type="Proteomes" id="UP000281406">
    <property type="component" value="Unassembled WGS sequence"/>
</dbReference>
<sequence>MVNSIPGCKEKRETWPLSFAVYPEGTCQRPPGQYPPFHTAVTDGTLTIASNPQQAGLSHARLHPNTSTTIDTVTPGECQKTVRRPYSAVIVCSVYNLCI</sequence>
<evidence type="ECO:0000313" key="2">
    <source>
        <dbReference type="Proteomes" id="UP000281406"/>
    </source>
</evidence>